<dbReference type="InterPro" id="IPR036513">
    <property type="entry name" value="STAS_dom_sf"/>
</dbReference>
<feature type="transmembrane region" description="Helical" evidence="6">
    <location>
        <begin position="87"/>
        <end position="111"/>
    </location>
</feature>
<dbReference type="EMBL" id="JAVFKD010000016">
    <property type="protein sequence ID" value="KAK5987960.1"/>
    <property type="molecule type" value="Genomic_DNA"/>
</dbReference>
<comment type="subcellular location">
    <subcellularLocation>
        <location evidence="1">Membrane</location>
        <topology evidence="1">Multi-pass membrane protein</topology>
    </subcellularLocation>
</comment>
<dbReference type="Proteomes" id="UP001338125">
    <property type="component" value="Unassembled WGS sequence"/>
</dbReference>
<organism evidence="8 9">
    <name type="scientific">Cladobotryum mycophilum</name>
    <dbReference type="NCBI Taxonomy" id="491253"/>
    <lineage>
        <taxon>Eukaryota</taxon>
        <taxon>Fungi</taxon>
        <taxon>Dikarya</taxon>
        <taxon>Ascomycota</taxon>
        <taxon>Pezizomycotina</taxon>
        <taxon>Sordariomycetes</taxon>
        <taxon>Hypocreomycetidae</taxon>
        <taxon>Hypocreales</taxon>
        <taxon>Hypocreaceae</taxon>
        <taxon>Cladobotryum</taxon>
    </lineage>
</organism>
<protein>
    <submittedName>
        <fullName evidence="8">Sulfate permease 2</fullName>
    </submittedName>
</protein>
<feature type="transmembrane region" description="Helical" evidence="6">
    <location>
        <begin position="252"/>
        <end position="270"/>
    </location>
</feature>
<feature type="transmembrane region" description="Helical" evidence="6">
    <location>
        <begin position="140"/>
        <end position="162"/>
    </location>
</feature>
<dbReference type="CDD" id="cd07042">
    <property type="entry name" value="STAS_SulP_like_sulfate_transporter"/>
    <property type="match status" value="1"/>
</dbReference>
<feature type="domain" description="STAS" evidence="7">
    <location>
        <begin position="569"/>
        <end position="692"/>
    </location>
</feature>
<dbReference type="InterPro" id="IPR001902">
    <property type="entry name" value="SLC26A/SulP_fam"/>
</dbReference>
<dbReference type="NCBIfam" id="TIGR00815">
    <property type="entry name" value="sulP"/>
    <property type="match status" value="1"/>
</dbReference>
<dbReference type="InterPro" id="IPR002645">
    <property type="entry name" value="STAS_dom"/>
</dbReference>
<accession>A0ABR0S853</accession>
<feature type="transmembrane region" description="Helical" evidence="6">
    <location>
        <begin position="200"/>
        <end position="219"/>
    </location>
</feature>
<evidence type="ECO:0000259" key="7">
    <source>
        <dbReference type="PROSITE" id="PS50801"/>
    </source>
</evidence>
<keyword evidence="3 6" id="KW-1133">Transmembrane helix</keyword>
<proteinExistence type="predicted"/>
<reference evidence="8 9" key="1">
    <citation type="submission" date="2024-01" db="EMBL/GenBank/DDBJ databases">
        <title>Complete genome of Cladobotryum mycophilum ATHUM6906.</title>
        <authorList>
            <person name="Christinaki A.C."/>
            <person name="Myridakis A.I."/>
            <person name="Kouvelis V.N."/>
        </authorList>
    </citation>
    <scope>NUCLEOTIDE SEQUENCE [LARGE SCALE GENOMIC DNA]</scope>
    <source>
        <strain evidence="8 9">ATHUM6906</strain>
    </source>
</reference>
<feature type="transmembrane region" description="Helical" evidence="6">
    <location>
        <begin position="491"/>
        <end position="508"/>
    </location>
</feature>
<evidence type="ECO:0000256" key="6">
    <source>
        <dbReference type="SAM" id="Phobius"/>
    </source>
</evidence>
<dbReference type="PROSITE" id="PS01130">
    <property type="entry name" value="SLC26A"/>
    <property type="match status" value="1"/>
</dbReference>
<keyword evidence="9" id="KW-1185">Reference proteome</keyword>
<dbReference type="InterPro" id="IPR018045">
    <property type="entry name" value="S04_transporter_CS"/>
</dbReference>
<evidence type="ECO:0000256" key="2">
    <source>
        <dbReference type="ARBA" id="ARBA00022692"/>
    </source>
</evidence>
<dbReference type="InterPro" id="IPR011547">
    <property type="entry name" value="SLC26A/SulP_dom"/>
</dbReference>
<dbReference type="Pfam" id="PF00916">
    <property type="entry name" value="Sulfate_transp"/>
    <property type="match status" value="1"/>
</dbReference>
<keyword evidence="4 6" id="KW-0472">Membrane</keyword>
<evidence type="ECO:0000313" key="8">
    <source>
        <dbReference type="EMBL" id="KAK5987960.1"/>
    </source>
</evidence>
<feature type="transmembrane region" description="Helical" evidence="6">
    <location>
        <begin position="174"/>
        <end position="193"/>
    </location>
</feature>
<evidence type="ECO:0000256" key="5">
    <source>
        <dbReference type="SAM" id="MobiDB-lite"/>
    </source>
</evidence>
<feature type="transmembrane region" description="Helical" evidence="6">
    <location>
        <begin position="418"/>
        <end position="438"/>
    </location>
</feature>
<feature type="region of interest" description="Disordered" evidence="5">
    <location>
        <begin position="741"/>
        <end position="760"/>
    </location>
</feature>
<evidence type="ECO:0000256" key="4">
    <source>
        <dbReference type="ARBA" id="ARBA00023136"/>
    </source>
</evidence>
<evidence type="ECO:0000256" key="1">
    <source>
        <dbReference type="ARBA" id="ARBA00004141"/>
    </source>
</evidence>
<evidence type="ECO:0000256" key="3">
    <source>
        <dbReference type="ARBA" id="ARBA00022989"/>
    </source>
</evidence>
<keyword evidence="2 6" id="KW-0812">Transmembrane</keyword>
<feature type="transmembrane region" description="Helical" evidence="6">
    <location>
        <begin position="382"/>
        <end position="406"/>
    </location>
</feature>
<dbReference type="PROSITE" id="PS50801">
    <property type="entry name" value="STAS"/>
    <property type="match status" value="1"/>
</dbReference>
<sequence>MTQGKFSHFLTNKVLGIDVDERYSQQPRDLDRRARDALYPTEIYLEDEPTAVEWIKGLAPTRQGAIDYFQSLFPSAQWIRRYNFQWLLGDVVAGATIGMVVVPQAMAYAALAQLTPAYGLYTSFTGAVLYWLFGTSKDIVIGPTSVGALLVGQVVSGVSAAAPGQYTPEQIAHSLSMITGAIFLFFGLFRLGWIIEFIPYIPISAFVTAASITIMSTQIPNVLGIPGIDSKEAPYRVIYNTLRSLPNTQLDAAIGLSSIVLLFTIRGFCSKMEEQRPSQKRMWSLISSSRLTFTMSLFTLISYIVHRNTPLTETKFVTVGHIDPGFQHAHIPRPNTDLLGHILPQLPAVVIILVIEHIAIAKAMGRLHNYTINPSQEIMALGAANMFSPFVGGFVCTGSFGASAMLSKSGVRTPLASLFSAMVLILALYALTGVFYYIPKAAMAGLIIHAVYNLASPPKSLFRYWQLSPIELLIWVVGVAVAIFYTLEWCIYTGVILSFVVLLVRLAKTKGRFLALARVRRNVAGKGQVNFDPTTPTLAKSPPSTRVAFIPLDRKDASNPDVTLETPYPGVFVYRLSEGFNYTNQAYHVDIMSNYIMENSRRMSEERFEKESDRLWNDSGPTVYKDDDEGLPFLRAVVLDFAAVNNVDITSIQGLVELRNTFDSYSAPDTVEWHFASVHNRWTRRALAVAGFGYPTSHNPQAMRHWKPVYSITTINSKAEELYASPSQRTLDLEMRRQVMDQKRPMTSEKSIDMTDRSSLETKTEVEGASYVESRPTERMASISSVDRPFFHVDLHDAVDSAVRDAQAKDMVI</sequence>
<gene>
    <name evidence="8" type="ORF">PT974_12096</name>
</gene>
<dbReference type="PANTHER" id="PTHR11814">
    <property type="entry name" value="SULFATE TRANSPORTER"/>
    <property type="match status" value="1"/>
</dbReference>
<feature type="transmembrane region" description="Helical" evidence="6">
    <location>
        <begin position="282"/>
        <end position="305"/>
    </location>
</feature>
<evidence type="ECO:0000313" key="9">
    <source>
        <dbReference type="Proteomes" id="UP001338125"/>
    </source>
</evidence>
<feature type="transmembrane region" description="Helical" evidence="6">
    <location>
        <begin position="342"/>
        <end position="361"/>
    </location>
</feature>
<dbReference type="Gene3D" id="3.30.750.24">
    <property type="entry name" value="STAS domain"/>
    <property type="match status" value="1"/>
</dbReference>
<name>A0ABR0S853_9HYPO</name>
<feature type="transmembrane region" description="Helical" evidence="6">
    <location>
        <begin position="117"/>
        <end position="133"/>
    </location>
</feature>
<comment type="caution">
    <text evidence="8">The sequence shown here is derived from an EMBL/GenBank/DDBJ whole genome shotgun (WGS) entry which is preliminary data.</text>
</comment>